<feature type="transmembrane region" description="Helical" evidence="7">
    <location>
        <begin position="481"/>
        <end position="506"/>
    </location>
</feature>
<dbReference type="InterPro" id="IPR022842">
    <property type="entry name" value="RNAP_Rpo3/Rpb3/RPAC1"/>
</dbReference>
<protein>
    <recommendedName>
        <fullName evidence="2">DNA-directed RNA polymerases I and III subunit RPAC1</fullName>
    </recommendedName>
</protein>
<accession>A0AA39HTQ4</accession>
<evidence type="ECO:0000256" key="1">
    <source>
        <dbReference type="ARBA" id="ARBA00004123"/>
    </source>
</evidence>
<evidence type="ECO:0000256" key="2">
    <source>
        <dbReference type="ARBA" id="ARBA00022083"/>
    </source>
</evidence>
<dbReference type="InterPro" id="IPR011262">
    <property type="entry name" value="DNA-dir_RNA_pol_insert"/>
</dbReference>
<dbReference type="Gene3D" id="2.170.120.12">
    <property type="entry name" value="DNA-directed RNA polymerase, insert domain"/>
    <property type="match status" value="1"/>
</dbReference>
<evidence type="ECO:0000313" key="10">
    <source>
        <dbReference type="EMBL" id="KAK0411224.1"/>
    </source>
</evidence>
<evidence type="ECO:0000256" key="3">
    <source>
        <dbReference type="ARBA" id="ARBA00022478"/>
    </source>
</evidence>
<dbReference type="GO" id="GO:0046983">
    <property type="term" value="F:protein dimerization activity"/>
    <property type="evidence" value="ECO:0007669"/>
    <property type="project" value="InterPro"/>
</dbReference>
<dbReference type="InterPro" id="IPR011263">
    <property type="entry name" value="DNA-dir_RNA_pol_RpoA/D/Rpb3"/>
</dbReference>
<dbReference type="InterPro" id="IPR029044">
    <property type="entry name" value="Nucleotide-diphossugar_trans"/>
</dbReference>
<dbReference type="SMART" id="SM00662">
    <property type="entry name" value="RPOLD"/>
    <property type="match status" value="1"/>
</dbReference>
<dbReference type="FunFam" id="2.170.120.12:FF:000003">
    <property type="entry name" value="Dna-directed rna polymerases i and iii subunit"/>
    <property type="match status" value="1"/>
</dbReference>
<keyword evidence="7" id="KW-0472">Membrane</keyword>
<keyword evidence="8" id="KW-0732">Signal</keyword>
<dbReference type="AlphaFoldDB" id="A0AA39HTQ4"/>
<feature type="transmembrane region" description="Helical" evidence="7">
    <location>
        <begin position="712"/>
        <end position="730"/>
    </location>
</feature>
<dbReference type="GO" id="GO:0005666">
    <property type="term" value="C:RNA polymerase III complex"/>
    <property type="evidence" value="ECO:0007669"/>
    <property type="project" value="TreeGrafter"/>
</dbReference>
<evidence type="ECO:0000313" key="11">
    <source>
        <dbReference type="Proteomes" id="UP001175271"/>
    </source>
</evidence>
<dbReference type="Pfam" id="PF00535">
    <property type="entry name" value="Glycos_transf_2"/>
    <property type="match status" value="1"/>
</dbReference>
<dbReference type="Proteomes" id="UP001175271">
    <property type="component" value="Unassembled WGS sequence"/>
</dbReference>
<dbReference type="CDD" id="cd04188">
    <property type="entry name" value="DPG_synthase"/>
    <property type="match status" value="1"/>
</dbReference>
<dbReference type="SUPFAM" id="SSF53448">
    <property type="entry name" value="Nucleotide-diphospho-sugar transferases"/>
    <property type="match status" value="1"/>
</dbReference>
<dbReference type="GO" id="GO:0005736">
    <property type="term" value="C:RNA polymerase I complex"/>
    <property type="evidence" value="ECO:0007669"/>
    <property type="project" value="TreeGrafter"/>
</dbReference>
<feature type="domain" description="Ig-like" evidence="9">
    <location>
        <begin position="349"/>
        <end position="425"/>
    </location>
</feature>
<feature type="chain" id="PRO_5041235449" description="DNA-directed RNA polymerases I and III subunit RPAC1" evidence="8">
    <location>
        <begin position="21"/>
        <end position="1167"/>
    </location>
</feature>
<evidence type="ECO:0000256" key="6">
    <source>
        <dbReference type="ARBA" id="ARBA00025804"/>
    </source>
</evidence>
<dbReference type="PROSITE" id="PS50835">
    <property type="entry name" value="IG_LIKE"/>
    <property type="match status" value="1"/>
</dbReference>
<comment type="subcellular location">
    <subcellularLocation>
        <location evidence="1">Nucleus</location>
    </subcellularLocation>
</comment>
<dbReference type="InterPro" id="IPR036643">
    <property type="entry name" value="RNApol_insert_sf"/>
</dbReference>
<keyword evidence="11" id="KW-1185">Reference proteome</keyword>
<feature type="signal peptide" evidence="8">
    <location>
        <begin position="1"/>
        <end position="20"/>
    </location>
</feature>
<organism evidence="10 11">
    <name type="scientific">Steinernema hermaphroditum</name>
    <dbReference type="NCBI Taxonomy" id="289476"/>
    <lineage>
        <taxon>Eukaryota</taxon>
        <taxon>Metazoa</taxon>
        <taxon>Ecdysozoa</taxon>
        <taxon>Nematoda</taxon>
        <taxon>Chromadorea</taxon>
        <taxon>Rhabditida</taxon>
        <taxon>Tylenchina</taxon>
        <taxon>Panagrolaimomorpha</taxon>
        <taxon>Strongyloidoidea</taxon>
        <taxon>Steinernematidae</taxon>
        <taxon>Steinernema</taxon>
    </lineage>
</organism>
<dbReference type="GO" id="GO:0003899">
    <property type="term" value="F:DNA-directed RNA polymerase activity"/>
    <property type="evidence" value="ECO:0007669"/>
    <property type="project" value="InterPro"/>
</dbReference>
<evidence type="ECO:0000256" key="7">
    <source>
        <dbReference type="SAM" id="Phobius"/>
    </source>
</evidence>
<dbReference type="CDD" id="cd07032">
    <property type="entry name" value="RNAP_I_II_AC40"/>
    <property type="match status" value="1"/>
</dbReference>
<dbReference type="HAMAP" id="MF_00320">
    <property type="entry name" value="RNApol_arch_Rpo3"/>
    <property type="match status" value="1"/>
</dbReference>
<evidence type="ECO:0000256" key="5">
    <source>
        <dbReference type="ARBA" id="ARBA00023242"/>
    </source>
</evidence>
<dbReference type="PANTHER" id="PTHR11800:SF13">
    <property type="entry name" value="DNA-DIRECTED RNA POLYMERASES I AND III SUBUNIT RPAC1"/>
    <property type="match status" value="1"/>
</dbReference>
<proteinExistence type="inferred from homology"/>
<dbReference type="InterPro" id="IPR050518">
    <property type="entry name" value="Rpo3/RPB3_RNA_Pol_subunit"/>
</dbReference>
<dbReference type="InterPro" id="IPR007110">
    <property type="entry name" value="Ig-like_dom"/>
</dbReference>
<dbReference type="EMBL" id="JAUCMV010000003">
    <property type="protein sequence ID" value="KAK0411224.1"/>
    <property type="molecule type" value="Genomic_DNA"/>
</dbReference>
<comment type="caution">
    <text evidence="10">The sequence shown here is derived from an EMBL/GenBank/DDBJ whole genome shotgun (WGS) entry which is preliminary data.</text>
</comment>
<dbReference type="InterPro" id="IPR036603">
    <property type="entry name" value="RBP11-like"/>
</dbReference>
<dbReference type="SUPFAM" id="SSF56553">
    <property type="entry name" value="Insert subdomain of RNA polymerase alpha subunit"/>
    <property type="match status" value="1"/>
</dbReference>
<dbReference type="InterPro" id="IPR033901">
    <property type="entry name" value="RNAPI/III_AC40"/>
</dbReference>
<keyword evidence="7" id="KW-1133">Transmembrane helix</keyword>
<dbReference type="PANTHER" id="PTHR11800">
    <property type="entry name" value="DNA-DIRECTED RNA POLYMERASE"/>
    <property type="match status" value="1"/>
</dbReference>
<keyword evidence="4" id="KW-0804">Transcription</keyword>
<keyword evidence="3" id="KW-0240">DNA-directed RNA polymerase</keyword>
<dbReference type="Gene3D" id="3.90.550.10">
    <property type="entry name" value="Spore Coat Polysaccharide Biosynthesis Protein SpsA, Chain A"/>
    <property type="match status" value="1"/>
</dbReference>
<reference evidence="10" key="1">
    <citation type="submission" date="2023-06" db="EMBL/GenBank/DDBJ databases">
        <title>Genomic analysis of the entomopathogenic nematode Steinernema hermaphroditum.</title>
        <authorList>
            <person name="Schwarz E.M."/>
            <person name="Heppert J.K."/>
            <person name="Baniya A."/>
            <person name="Schwartz H.T."/>
            <person name="Tan C.-H."/>
            <person name="Antoshechkin I."/>
            <person name="Sternberg P.W."/>
            <person name="Goodrich-Blair H."/>
            <person name="Dillman A.R."/>
        </authorList>
    </citation>
    <scope>NUCLEOTIDE SEQUENCE</scope>
    <source>
        <strain evidence="10">PS9179</strain>
        <tissue evidence="10">Whole animal</tissue>
    </source>
</reference>
<dbReference type="InterPro" id="IPR001173">
    <property type="entry name" value="Glyco_trans_2-like"/>
</dbReference>
<dbReference type="Gene3D" id="3.30.1360.10">
    <property type="entry name" value="RNA polymerase, RBP11-like subunit"/>
    <property type="match status" value="1"/>
</dbReference>
<dbReference type="Pfam" id="PF01000">
    <property type="entry name" value="RNA_pol_A_bac"/>
    <property type="match status" value="1"/>
</dbReference>
<keyword evidence="5" id="KW-0539">Nucleus</keyword>
<evidence type="ECO:0000256" key="4">
    <source>
        <dbReference type="ARBA" id="ARBA00023163"/>
    </source>
</evidence>
<keyword evidence="7" id="KW-0812">Transmembrane</keyword>
<dbReference type="SUPFAM" id="SSF55257">
    <property type="entry name" value="RBP11-like subunits of RNA polymerase"/>
    <property type="match status" value="1"/>
</dbReference>
<gene>
    <name evidence="10" type="ORF">QR680_005549</name>
</gene>
<sequence length="1167" mass="133182">MKGLVVSFLYFLVFLTGTSSRSQRDMDYRNCITERRNSLRSTGRLHAKAIVVLQDSELKLDCFTCLSEEDAEDVEDMWKPNDSFLGRKLAALLGLKSDKEDEWQFKWQVFPFFDATVGSTWRDVINSTKSKGKKLSFKSMVKSYKSHNRAYLGDLYELEMGKATPKDSGWYRCVNYKNELNPMQNLYFVDVTNRLRIESKYFKDERTLDMFSGALQEKEFPEEHLKMFWKKTKESVCDRCDKHGEKRKEFTCYLKFPKEKENQFRKYSDSPQILLFGEIPCASSLVPLSLRPILYNMKVNIYELTSPCVAKCSNISAQTRNIKGLDENGNIVTVDTIPPNEFGVNERLPPLRRPVKRSTSLVRKGSSIVVGCGVGNETVFWTKDREPFTMKRIHSEGKQHRIFIRTEGSIFFMMFEEDDEGIYGCYNRDKILIRTFSLHITARKFNKETVGYVKILMRATAVLLMNEFDFPEFLLLARMDVLLLVVGVCSLLFLLAGLALYSVHLLTPWPKRSRKEFLEARFLYNPSGVSQERFPNLLKDDAAAGDWKGPRHSNSSIYLTVVVPAMNEQDRLPQMMDECLDYLEKRSGADTRFTYEVIVVDDGSKDATSDTAYSYTNKYSEDKVRVLKLPRNVGKGGAVRFGVMCARGSLILFADADGATTFSEFGSVEKELHRLTNSGNKLMAISDLDWTYPAISVGSRAHLEKQSMAERSLSRTMLMLGFHALVYIFGVRSIQDTQCGFKLFTRGAASKLFPLLHIERWAFDVELLYLAEQHHIPIAEIGVQWEEKDGSKIIINMPKGSRRKSAVDSMEQDNSNLYMEQERVLNTYDNGTDFPSDVKLFNLKDFAKKLKINVINESEDGMILEFDLIHVEAPIANALRRVLIAEVPTMALEKIYLYQNTSVIQDEVLCHRLGLLPVKADPRQFEWPDKRVVEVNAEGVDVDEEPAGDPEKNLVFAIDVTCTVNKSADPAATNPKDRFHNSHVYSDAFKWIPIGDQEEKFAEDKPRLVNDDILVAKLRPGQQMEARCHCVKGVGRDHAKFSPVATATYRLLPVVKIKEPIYGEAAERFAASFSEGVIEIVEDRGQRVAKVVDARRDTCSRNVLRHEDLAEKVELSRKKDHFIFSVESTGALKSSELVIEACKVMEAKALNLKQLIEEQLNVIEKME</sequence>
<dbReference type="GO" id="GO:0006351">
    <property type="term" value="P:DNA-templated transcription"/>
    <property type="evidence" value="ECO:0007669"/>
    <property type="project" value="InterPro"/>
</dbReference>
<evidence type="ECO:0000256" key="8">
    <source>
        <dbReference type="SAM" id="SignalP"/>
    </source>
</evidence>
<evidence type="ECO:0000259" key="9">
    <source>
        <dbReference type="PROSITE" id="PS50835"/>
    </source>
</evidence>
<name>A0AA39HTQ4_9BILA</name>
<comment type="similarity">
    <text evidence="6">Belongs to the archaeal Rpo3/eukaryotic RPB3 RNA polymerase subunit family.</text>
</comment>
<dbReference type="InterPro" id="IPR035518">
    <property type="entry name" value="DPG_synthase"/>
</dbReference>
<dbReference type="Pfam" id="PF01193">
    <property type="entry name" value="RNA_pol_L"/>
    <property type="match status" value="1"/>
</dbReference>